<dbReference type="RefSeq" id="WP_004047099.1">
    <property type="nucleotide sequence ID" value="NZ_AOJE01000016.1"/>
</dbReference>
<evidence type="ECO:0000256" key="3">
    <source>
        <dbReference type="ARBA" id="ARBA00022989"/>
    </source>
</evidence>
<dbReference type="eggNOG" id="arCOG06405">
    <property type="taxonomic scope" value="Archaea"/>
</dbReference>
<feature type="region of interest" description="Disordered" evidence="5">
    <location>
        <begin position="1"/>
        <end position="29"/>
    </location>
</feature>
<proteinExistence type="predicted"/>
<feature type="transmembrane region" description="Helical" evidence="6">
    <location>
        <begin position="251"/>
        <end position="273"/>
    </location>
</feature>
<feature type="transmembrane region" description="Helical" evidence="6">
    <location>
        <begin position="285"/>
        <end position="310"/>
    </location>
</feature>
<dbReference type="GO" id="GO:0012505">
    <property type="term" value="C:endomembrane system"/>
    <property type="evidence" value="ECO:0007669"/>
    <property type="project" value="UniProtKB-SubCell"/>
</dbReference>
<dbReference type="STRING" id="1227484.C471_05721"/>
<dbReference type="InterPro" id="IPR011020">
    <property type="entry name" value="HTTM-like"/>
</dbReference>
<accession>M0E3V9</accession>
<dbReference type="SMART" id="SM00752">
    <property type="entry name" value="HTTM"/>
    <property type="match status" value="1"/>
</dbReference>
<keyword evidence="9" id="KW-1185">Reference proteome</keyword>
<evidence type="ECO:0000256" key="5">
    <source>
        <dbReference type="SAM" id="MobiDB-lite"/>
    </source>
</evidence>
<dbReference type="PATRIC" id="fig|1227484.4.peg.1175"/>
<evidence type="ECO:0000259" key="7">
    <source>
        <dbReference type="SMART" id="SM00752"/>
    </source>
</evidence>
<keyword evidence="2 6" id="KW-0812">Transmembrane</keyword>
<dbReference type="InterPro" id="IPR052964">
    <property type="entry name" value="Sporulation_signal_mat"/>
</dbReference>
<dbReference type="Proteomes" id="UP000011514">
    <property type="component" value="Unassembled WGS sequence"/>
</dbReference>
<dbReference type="AlphaFoldDB" id="M0E3V9"/>
<feature type="transmembrane region" description="Helical" evidence="6">
    <location>
        <begin position="103"/>
        <end position="122"/>
    </location>
</feature>
<name>M0E3V9_9EURY</name>
<dbReference type="PANTHER" id="PTHR39535:SF2">
    <property type="entry name" value="HTTM DOMAIN-CONTAINING PROTEIN"/>
    <property type="match status" value="1"/>
</dbReference>
<sequence>MAERRDDAESAADSGTGVEMPDSPSEPSLTDRLRAALRRRIGIDPRALAAFRIALGVVLLVDLALRARNLTAFYTDAGVLPRSLLAESYPLARFSLHALSGDAWAVGLLFLLAALAAAALAIGYRTRLAAAASLVLLASLQARNPFVLNAGDTLLWQALGAGLLCPLGARWSVDAVRRRGAALEGRSPTGRSRFAGPASALLLAVVLSVYVSNAVVKLRGEAWPAGEAVETVFRLTYLHGPLGGLVPESPALLAAATYGWLALLVASPLLVAAAGRIRTALAGTLVVAHLSMAFTLQIGVFSAVSATALLPFLPPFVWDRAESLAAPAIGRFRSAVERRATSPGVGSAATSRRLLPARAARAARAVRDPALSAVAAVLLVSLLAWTAMGLGVVDAPEPVAAVSDPAESDWDMFAPEPPSADDLVLATATTADGDRIDALYGDPIAADRPPSDARGYPTARWRKHFSLLPADDADRVDATLAHLCGRAAGFSGTETESVTVSSVEVDVSGSGGVRVRTVGARECREGSDRKADLIASDWALTLLTDHLWVLHAKLAT</sequence>
<feature type="transmembrane region" description="Helical" evidence="6">
    <location>
        <begin position="47"/>
        <end position="65"/>
    </location>
</feature>
<keyword evidence="3 6" id="KW-1133">Transmembrane helix</keyword>
<gene>
    <name evidence="8" type="ORF">C471_05721</name>
</gene>
<evidence type="ECO:0000256" key="6">
    <source>
        <dbReference type="SAM" id="Phobius"/>
    </source>
</evidence>
<protein>
    <submittedName>
        <fullName evidence="8">HTTM domain protein</fullName>
    </submittedName>
</protein>
<reference evidence="8 9" key="1">
    <citation type="journal article" date="2014" name="PLoS Genet.">
        <title>Phylogenetically driven sequencing of extremely halophilic archaea reveals strategies for static and dynamic osmo-response.</title>
        <authorList>
            <person name="Becker E.A."/>
            <person name="Seitzer P.M."/>
            <person name="Tritt A."/>
            <person name="Larsen D."/>
            <person name="Krusor M."/>
            <person name="Yao A.I."/>
            <person name="Wu D."/>
            <person name="Madern D."/>
            <person name="Eisen J.A."/>
            <person name="Darling A.E."/>
            <person name="Facciotti M.T."/>
        </authorList>
    </citation>
    <scope>NUCLEOTIDE SEQUENCE [LARGE SCALE GENOMIC DNA]</scope>
    <source>
        <strain evidence="8 9">DSM 1137</strain>
    </source>
</reference>
<comment type="caution">
    <text evidence="8">The sequence shown here is derived from an EMBL/GenBank/DDBJ whole genome shotgun (WGS) entry which is preliminary data.</text>
</comment>
<evidence type="ECO:0000256" key="1">
    <source>
        <dbReference type="ARBA" id="ARBA00004127"/>
    </source>
</evidence>
<keyword evidence="4 6" id="KW-0472">Membrane</keyword>
<feature type="domain" description="HTTM-like" evidence="7">
    <location>
        <begin position="40"/>
        <end position="317"/>
    </location>
</feature>
<comment type="subcellular location">
    <subcellularLocation>
        <location evidence="1">Endomembrane system</location>
        <topology evidence="1">Multi-pass membrane protein</topology>
    </subcellularLocation>
</comment>
<dbReference type="PANTHER" id="PTHR39535">
    <property type="entry name" value="SPORULATION-DELAYING PROTEIN SDPB"/>
    <property type="match status" value="1"/>
</dbReference>
<evidence type="ECO:0000313" key="8">
    <source>
        <dbReference type="EMBL" id="ELZ41733.1"/>
    </source>
</evidence>
<dbReference type="EMBL" id="AOJE01000016">
    <property type="protein sequence ID" value="ELZ41733.1"/>
    <property type="molecule type" value="Genomic_DNA"/>
</dbReference>
<evidence type="ECO:0000256" key="2">
    <source>
        <dbReference type="ARBA" id="ARBA00022692"/>
    </source>
</evidence>
<feature type="transmembrane region" description="Helical" evidence="6">
    <location>
        <begin position="194"/>
        <end position="216"/>
    </location>
</feature>
<evidence type="ECO:0000256" key="4">
    <source>
        <dbReference type="ARBA" id="ARBA00023136"/>
    </source>
</evidence>
<organism evidence="8 9">
    <name type="scientific">Halorubrum saccharovorum DSM 1137</name>
    <dbReference type="NCBI Taxonomy" id="1227484"/>
    <lineage>
        <taxon>Archaea</taxon>
        <taxon>Methanobacteriati</taxon>
        <taxon>Methanobacteriota</taxon>
        <taxon>Stenosarchaea group</taxon>
        <taxon>Halobacteria</taxon>
        <taxon>Halobacteriales</taxon>
        <taxon>Haloferacaceae</taxon>
        <taxon>Halorubrum</taxon>
    </lineage>
</organism>
<evidence type="ECO:0000313" key="9">
    <source>
        <dbReference type="Proteomes" id="UP000011514"/>
    </source>
</evidence>